<accession>A0A7G6E4Z8</accession>
<organism evidence="1 2">
    <name type="scientific">Thermanaerosceptrum fracticalcis</name>
    <dbReference type="NCBI Taxonomy" id="1712410"/>
    <lineage>
        <taxon>Bacteria</taxon>
        <taxon>Bacillati</taxon>
        <taxon>Bacillota</taxon>
        <taxon>Clostridia</taxon>
        <taxon>Eubacteriales</taxon>
        <taxon>Peptococcaceae</taxon>
        <taxon>Thermanaerosceptrum</taxon>
    </lineage>
</organism>
<dbReference type="KEGG" id="tfr:BR63_13075"/>
<gene>
    <name evidence="1" type="ORF">BR63_13075</name>
</gene>
<dbReference type="Proteomes" id="UP000515847">
    <property type="component" value="Chromosome"/>
</dbReference>
<dbReference type="Pfam" id="PF11756">
    <property type="entry name" value="YgbA_NO"/>
    <property type="match status" value="1"/>
</dbReference>
<protein>
    <submittedName>
        <fullName evidence="1">Nitrous oxide-stimulated promoter family protein</fullName>
    </submittedName>
</protein>
<name>A0A7G6E4Z8_THEFR</name>
<keyword evidence="2" id="KW-1185">Reference proteome</keyword>
<dbReference type="InterPro" id="IPR020483">
    <property type="entry name" value="Uncharacterised_YgbA"/>
</dbReference>
<reference evidence="1 2" key="1">
    <citation type="journal article" date="2019" name="Front. Microbiol.">
        <title>Thermoanaerosceptrum fracticalcis gen. nov. sp. nov., a Novel Fumarate-Fermenting Microorganism From a Deep Fractured Carbonate Aquifer of the US Great Basin.</title>
        <authorList>
            <person name="Hamilton-Brehm S.D."/>
            <person name="Stewart L.E."/>
            <person name="Zavarin M."/>
            <person name="Caldwell M."/>
            <person name="Lawson P.A."/>
            <person name="Onstott T.C."/>
            <person name="Grzymski J."/>
            <person name="Neveux I."/>
            <person name="Lollar B.S."/>
            <person name="Russell C.E."/>
            <person name="Moser D.P."/>
        </authorList>
    </citation>
    <scope>NUCLEOTIDE SEQUENCE [LARGE SCALE GENOMIC DNA]</scope>
    <source>
        <strain evidence="1 2">DRI-13</strain>
    </source>
</reference>
<proteinExistence type="predicted"/>
<dbReference type="EMBL" id="CP045798">
    <property type="protein sequence ID" value="QNB47152.1"/>
    <property type="molecule type" value="Genomic_DNA"/>
</dbReference>
<dbReference type="RefSeq" id="WP_034422646.1">
    <property type="nucleotide sequence ID" value="NZ_CP045798.1"/>
</dbReference>
<evidence type="ECO:0000313" key="1">
    <source>
        <dbReference type="EMBL" id="QNB47152.1"/>
    </source>
</evidence>
<dbReference type="AlphaFoldDB" id="A0A7G6E4Z8"/>
<evidence type="ECO:0000313" key="2">
    <source>
        <dbReference type="Proteomes" id="UP000515847"/>
    </source>
</evidence>
<dbReference type="NCBIfam" id="NF007714">
    <property type="entry name" value="PRK10410.1-2"/>
    <property type="match status" value="1"/>
</dbReference>
<dbReference type="OrthoDB" id="164329at2"/>
<sequence length="110" mass="13342">MSNKSEDKRILLEFISTYCRHHHQGEDKKLFVLDEQEINICPECCELAEYAVLRREKCPKDPKPACKDCDTQCYHPRFKEKIRQVMRYSGLYYIKQGRLDYLVKYFKRKL</sequence>